<evidence type="ECO:0000313" key="5">
    <source>
        <dbReference type="EMBL" id="AOZ72799.1"/>
    </source>
</evidence>
<dbReference type="Proteomes" id="UP000176288">
    <property type="component" value="Chromosome"/>
</dbReference>
<dbReference type="InterPro" id="IPR001296">
    <property type="entry name" value="Glyco_trans_1"/>
</dbReference>
<dbReference type="EMBL" id="CP017812">
    <property type="protein sequence ID" value="AOZ72799.1"/>
    <property type="molecule type" value="Genomic_DNA"/>
</dbReference>
<dbReference type="KEGG" id="avu:BK816_05400"/>
<dbReference type="SUPFAM" id="SSF53756">
    <property type="entry name" value="UDP-Glycosyltransferase/glycogen phosphorylase"/>
    <property type="match status" value="1"/>
</dbReference>
<keyword evidence="1" id="KW-0328">Glycosyltransferase</keyword>
<dbReference type="GO" id="GO:1901137">
    <property type="term" value="P:carbohydrate derivative biosynthetic process"/>
    <property type="evidence" value="ECO:0007669"/>
    <property type="project" value="UniProtKB-ARBA"/>
</dbReference>
<evidence type="ECO:0000259" key="4">
    <source>
        <dbReference type="Pfam" id="PF13439"/>
    </source>
</evidence>
<protein>
    <submittedName>
        <fullName evidence="5">Glycosyl transferase family 1</fullName>
    </submittedName>
</protein>
<keyword evidence="6" id="KW-1185">Reference proteome</keyword>
<dbReference type="Pfam" id="PF00534">
    <property type="entry name" value="Glycos_transf_1"/>
    <property type="match status" value="1"/>
</dbReference>
<dbReference type="GO" id="GO:0009250">
    <property type="term" value="P:glucan biosynthetic process"/>
    <property type="evidence" value="ECO:0007669"/>
    <property type="project" value="InterPro"/>
</dbReference>
<evidence type="ECO:0000259" key="3">
    <source>
        <dbReference type="Pfam" id="PF00534"/>
    </source>
</evidence>
<dbReference type="OrthoDB" id="6286688at2"/>
<dbReference type="CDD" id="cd03801">
    <property type="entry name" value="GT4_PimA-like"/>
    <property type="match status" value="1"/>
</dbReference>
<gene>
    <name evidence="5" type="ORF">BK816_05400</name>
</gene>
<dbReference type="InterPro" id="IPR011875">
    <property type="entry name" value="M1P_synthase"/>
</dbReference>
<dbReference type="AlphaFoldDB" id="A0A1D9MKT7"/>
<dbReference type="GO" id="GO:0016757">
    <property type="term" value="F:glycosyltransferase activity"/>
    <property type="evidence" value="ECO:0007669"/>
    <property type="project" value="UniProtKB-KW"/>
</dbReference>
<dbReference type="Gene3D" id="3.40.50.2000">
    <property type="entry name" value="Glycogen Phosphorylase B"/>
    <property type="match status" value="2"/>
</dbReference>
<dbReference type="NCBIfam" id="TIGR02149">
    <property type="entry name" value="glgA_Coryne"/>
    <property type="match status" value="1"/>
</dbReference>
<dbReference type="STRING" id="1912795.BK816_05400"/>
<evidence type="ECO:0000313" key="6">
    <source>
        <dbReference type="Proteomes" id="UP000176288"/>
    </source>
</evidence>
<evidence type="ECO:0000256" key="2">
    <source>
        <dbReference type="ARBA" id="ARBA00022679"/>
    </source>
</evidence>
<feature type="domain" description="Glycosyltransferase subfamily 4-like N-terminal" evidence="4">
    <location>
        <begin position="15"/>
        <end position="179"/>
    </location>
</feature>
<dbReference type="PANTHER" id="PTHR45947:SF3">
    <property type="entry name" value="SULFOQUINOVOSYL TRANSFERASE SQD2"/>
    <property type="match status" value="1"/>
</dbReference>
<sequence length="406" mass="43959">MRVDLLTKEFPPKVYGGAGVHVAELSKVLAELVEVKVHAFGGPRENAPEVHGYNDVAELADANAALQSLGVDLCMAQGAEGADLVHSHTWYANMAGHWAKLLHGIPHVISAHSLEPLRPWKAEQLQGGYRVSSWAEKTAYEAADGIIAVSNGMKEDILRCYPNIDPKKVYVVHNGIDLDGWLPDHSEAGAVAASKTLARLGIAQGVPTVVFVGRITRQKGLPYLLKALRQLPAEVQIVLCAGAPDTPQIMQEVVSLVEELRKEREQVIWIEEMLPREELVQVLDNSTLFVTPSVYEPLGIVNLEAMAVSLPVVGTATGGIPDVIVHEETGLLVPIEQVTDGTGTPLDPEKFENDLAAAINRVLADPAWAAEMGRAGRKRVEDHFSWSAIAKRTVAVYEQVLAGFDS</sequence>
<keyword evidence="2 5" id="KW-0808">Transferase</keyword>
<dbReference type="Pfam" id="PF13439">
    <property type="entry name" value="Glyco_transf_4"/>
    <property type="match status" value="1"/>
</dbReference>
<reference evidence="5 6" key="1">
    <citation type="submission" date="2016-10" db="EMBL/GenBank/DDBJ databases">
        <title>Actinomyces aegypiusis sp. nov., isolated from the Aegypius monachus in Qinghai Tibet Plateau China.</title>
        <authorList>
            <person name="Wang Y."/>
        </authorList>
    </citation>
    <scope>NUCLEOTIDE SEQUENCE [LARGE SCALE GENOMIC DNA]</scope>
    <source>
        <strain evidence="5 6">VUL4_3</strain>
    </source>
</reference>
<organism evidence="5 6">
    <name type="scientific">Boudabousia tangfeifanii</name>
    <dbReference type="NCBI Taxonomy" id="1912795"/>
    <lineage>
        <taxon>Bacteria</taxon>
        <taxon>Bacillati</taxon>
        <taxon>Actinomycetota</taxon>
        <taxon>Actinomycetes</taxon>
        <taxon>Actinomycetales</taxon>
        <taxon>Actinomycetaceae</taxon>
        <taxon>Boudabousia</taxon>
    </lineage>
</organism>
<dbReference type="PANTHER" id="PTHR45947">
    <property type="entry name" value="SULFOQUINOVOSYL TRANSFERASE SQD2"/>
    <property type="match status" value="1"/>
</dbReference>
<feature type="domain" description="Glycosyl transferase family 1" evidence="3">
    <location>
        <begin position="199"/>
        <end position="378"/>
    </location>
</feature>
<proteinExistence type="predicted"/>
<name>A0A1D9MKT7_9ACTO</name>
<accession>A0A1D9MKT7</accession>
<dbReference type="RefSeq" id="WP_071164264.1">
    <property type="nucleotide sequence ID" value="NZ_CP017812.1"/>
</dbReference>
<dbReference type="InterPro" id="IPR050194">
    <property type="entry name" value="Glycosyltransferase_grp1"/>
</dbReference>
<evidence type="ECO:0000256" key="1">
    <source>
        <dbReference type="ARBA" id="ARBA00022676"/>
    </source>
</evidence>
<dbReference type="InterPro" id="IPR028098">
    <property type="entry name" value="Glyco_trans_4-like_N"/>
</dbReference>